<organism evidence="1 2">
    <name type="scientific">Tritrichomonas foetus</name>
    <dbReference type="NCBI Taxonomy" id="1144522"/>
    <lineage>
        <taxon>Eukaryota</taxon>
        <taxon>Metamonada</taxon>
        <taxon>Parabasalia</taxon>
        <taxon>Tritrichomonadida</taxon>
        <taxon>Tritrichomonadidae</taxon>
        <taxon>Tritrichomonas</taxon>
    </lineage>
</organism>
<evidence type="ECO:0000313" key="2">
    <source>
        <dbReference type="Proteomes" id="UP000179807"/>
    </source>
</evidence>
<name>A0A1J4K8P8_9EUKA</name>
<evidence type="ECO:0000313" key="1">
    <source>
        <dbReference type="EMBL" id="OHT07873.1"/>
    </source>
</evidence>
<dbReference type="OrthoDB" id="10676227at2759"/>
<dbReference type="GeneID" id="94838034"/>
<comment type="caution">
    <text evidence="1">The sequence shown here is derived from an EMBL/GenBank/DDBJ whole genome shotgun (WGS) entry which is preliminary data.</text>
</comment>
<dbReference type="Proteomes" id="UP000179807">
    <property type="component" value="Unassembled WGS sequence"/>
</dbReference>
<proteinExistence type="predicted"/>
<accession>A0A1J4K8P8</accession>
<keyword evidence="2" id="KW-1185">Reference proteome</keyword>
<dbReference type="VEuPathDB" id="TrichDB:TRFO_23732"/>
<dbReference type="RefSeq" id="XP_068361009.1">
    <property type="nucleotide sequence ID" value="XM_068503330.1"/>
</dbReference>
<gene>
    <name evidence="1" type="ORF">TRFO_23732</name>
</gene>
<dbReference type="AlphaFoldDB" id="A0A1J4K8P8"/>
<protein>
    <submittedName>
        <fullName evidence="1">Uncharacterized protein</fullName>
    </submittedName>
</protein>
<sequence>MSGSEAENEKPTEESPLEKLTIQPILLATFVKEPSQLFRCRSEKIVDHTGAIFSIYTEDGITYICKGSPGRKKKEQFDRIITLPQKDNESQSNQNFHSEDIENQIEKLHRFTENLKKNTEEVNDIHITEFYLQWGISENEIPCLIGCRDSKYRYNSSNERFSAVNTQIVLFEALEISLIPTTGKCFTGGQRCLGSDMTMNRQKIETVRIRKFLDQIFECDDNSTQMFDVDDKKILEKYIMKRISLLCPPLMMSSVPVCRRCFALYSKEPKTSSRRVKISRASNNNNDNFSLKSQSSIRTQRIDGSFSQRPQTATTRNHHPLNMERVLPERIGTARLSTSRLKAIKPPKRSPSGLTYVQTYSIKNMNKAQKVYMSSPFPAFLQHS</sequence>
<dbReference type="EMBL" id="MLAK01000683">
    <property type="protein sequence ID" value="OHT07873.1"/>
    <property type="molecule type" value="Genomic_DNA"/>
</dbReference>
<reference evidence="1" key="1">
    <citation type="submission" date="2016-10" db="EMBL/GenBank/DDBJ databases">
        <authorList>
            <person name="Benchimol M."/>
            <person name="Almeida L.G."/>
            <person name="Vasconcelos A.T."/>
            <person name="Perreira-Neves A."/>
            <person name="Rosa I.A."/>
            <person name="Tasca T."/>
            <person name="Bogo M.R."/>
            <person name="de Souza W."/>
        </authorList>
    </citation>
    <scope>NUCLEOTIDE SEQUENCE [LARGE SCALE GENOMIC DNA]</scope>
    <source>
        <strain evidence="1">K</strain>
    </source>
</reference>